<dbReference type="AlphaFoldDB" id="A0A106QCI6"/>
<evidence type="ECO:0000313" key="2">
    <source>
        <dbReference type="Proteomes" id="UP000060630"/>
    </source>
</evidence>
<reference evidence="1 2" key="1">
    <citation type="submission" date="2015-11" db="EMBL/GenBank/DDBJ databases">
        <title>Expanding the genomic diversity of Burkholderia species for the development of highly accurate diagnostics.</title>
        <authorList>
            <person name="Sahl J."/>
            <person name="Keim P."/>
            <person name="Wagner D."/>
        </authorList>
    </citation>
    <scope>NUCLEOTIDE SEQUENCE [LARGE SCALE GENOMIC DNA]</scope>
    <source>
        <strain evidence="1 2">MSMB2087WGS</strain>
    </source>
</reference>
<evidence type="ECO:0000313" key="1">
    <source>
        <dbReference type="EMBL" id="KWA83966.1"/>
    </source>
</evidence>
<accession>A0A106QCI6</accession>
<name>A0A106QCI6_9BURK</name>
<organism evidence="1 2">
    <name type="scientific">Burkholderia ubonensis</name>
    <dbReference type="NCBI Taxonomy" id="101571"/>
    <lineage>
        <taxon>Bacteria</taxon>
        <taxon>Pseudomonadati</taxon>
        <taxon>Pseudomonadota</taxon>
        <taxon>Betaproteobacteria</taxon>
        <taxon>Burkholderiales</taxon>
        <taxon>Burkholderiaceae</taxon>
        <taxon>Burkholderia</taxon>
        <taxon>Burkholderia cepacia complex</taxon>
    </lineage>
</organism>
<sequence length="109" mass="12350">MFGYRESPYKVEKKAALPKAWGVQHLEVRQPSQSPGRTGLVAYIALEGKNAEGKLVQDLLFRYDSRAKLESDWTLLTSGTEVMRADLNYIEMIREHHVGYAKSGAVTMY</sequence>
<dbReference type="Proteomes" id="UP000060630">
    <property type="component" value="Unassembled WGS sequence"/>
</dbReference>
<comment type="caution">
    <text evidence="1">The sequence shown here is derived from an EMBL/GenBank/DDBJ whole genome shotgun (WGS) entry which is preliminary data.</text>
</comment>
<dbReference type="EMBL" id="LPHD01000049">
    <property type="protein sequence ID" value="KWA83966.1"/>
    <property type="molecule type" value="Genomic_DNA"/>
</dbReference>
<gene>
    <name evidence="1" type="ORF">WL29_21615</name>
</gene>
<dbReference type="RefSeq" id="WP_060192310.1">
    <property type="nucleotide sequence ID" value="NZ_LPHD01000049.1"/>
</dbReference>
<proteinExistence type="predicted"/>
<protein>
    <submittedName>
        <fullName evidence="1">Uncharacterized protein</fullName>
    </submittedName>
</protein>